<sequence>MKIQSMTTKENSTNRLIERALTATTIAVIGCSTTPGKPAHDVPAYLHRHGYDIIPINPFAEQILETTAYDSLSTVPDDYTIDVVNVFRPTEEVPDIVESVIERYTRVGDVEILWLQRGITHDTAASQATDAGIDVVQDRCLKVAHETRLEADS</sequence>
<dbReference type="STRING" id="1238424.J07HQW1_01260"/>
<dbReference type="EMBL" id="KE356560">
    <property type="protein sequence ID" value="ERG91228.1"/>
    <property type="molecule type" value="Genomic_DNA"/>
</dbReference>
<dbReference type="PANTHER" id="PTHR33303:SF2">
    <property type="entry name" value="COA-BINDING DOMAIN-CONTAINING PROTEIN"/>
    <property type="match status" value="1"/>
</dbReference>
<evidence type="ECO:0000259" key="1">
    <source>
        <dbReference type="SMART" id="SM00881"/>
    </source>
</evidence>
<dbReference type="Pfam" id="PF13380">
    <property type="entry name" value="CoA_binding_2"/>
    <property type="match status" value="1"/>
</dbReference>
<protein>
    <submittedName>
        <fullName evidence="2">Putative CoA-binding protein</fullName>
    </submittedName>
</protein>
<dbReference type="Gene3D" id="3.40.50.720">
    <property type="entry name" value="NAD(P)-binding Rossmann-like Domain"/>
    <property type="match status" value="1"/>
</dbReference>
<dbReference type="Proteomes" id="UP000030649">
    <property type="component" value="Unassembled WGS sequence"/>
</dbReference>
<dbReference type="PROSITE" id="PS51257">
    <property type="entry name" value="PROKAR_LIPOPROTEIN"/>
    <property type="match status" value="1"/>
</dbReference>
<gene>
    <name evidence="2" type="ORF">J07HQW1_01260</name>
</gene>
<evidence type="ECO:0000313" key="3">
    <source>
        <dbReference type="Proteomes" id="UP000030649"/>
    </source>
</evidence>
<dbReference type="InterPro" id="IPR003781">
    <property type="entry name" value="CoA-bd"/>
</dbReference>
<accession>U1N4A4</accession>
<reference evidence="2 3" key="1">
    <citation type="journal article" date="2013" name="PLoS ONE">
        <title>Assembly-driven community genomics of a hypersaline microbial ecosystem.</title>
        <authorList>
            <person name="Podell S."/>
            <person name="Ugalde J.A."/>
            <person name="Narasingarao P."/>
            <person name="Banfield J.F."/>
            <person name="Heidelberg K.B."/>
            <person name="Allen E.E."/>
        </authorList>
    </citation>
    <scope>NUCLEOTIDE SEQUENCE [LARGE SCALE GENOMIC DNA]</scope>
    <source>
        <strain evidence="3">J07HQW1</strain>
    </source>
</reference>
<name>U1N4A4_9EURY</name>
<feature type="domain" description="CoA-binding" evidence="1">
    <location>
        <begin position="20"/>
        <end position="119"/>
    </location>
</feature>
<dbReference type="AlphaFoldDB" id="U1N4A4"/>
<dbReference type="PANTHER" id="PTHR33303">
    <property type="entry name" value="CYTOPLASMIC PROTEIN-RELATED"/>
    <property type="match status" value="1"/>
</dbReference>
<organism evidence="2 3">
    <name type="scientific">Haloquadratum walsbyi J07HQW1</name>
    <dbReference type="NCBI Taxonomy" id="1238424"/>
    <lineage>
        <taxon>Archaea</taxon>
        <taxon>Methanobacteriati</taxon>
        <taxon>Methanobacteriota</taxon>
        <taxon>Stenosarchaea group</taxon>
        <taxon>Halobacteria</taxon>
        <taxon>Halobacteriales</taxon>
        <taxon>Haloferacaceae</taxon>
        <taxon>Haloquadratum</taxon>
    </lineage>
</organism>
<dbReference type="SMART" id="SM00881">
    <property type="entry name" value="CoA_binding"/>
    <property type="match status" value="1"/>
</dbReference>
<proteinExistence type="predicted"/>
<dbReference type="HOGENOM" id="CLU_112567_0_0_2"/>
<dbReference type="SUPFAM" id="SSF51735">
    <property type="entry name" value="NAD(P)-binding Rossmann-fold domains"/>
    <property type="match status" value="1"/>
</dbReference>
<dbReference type="InterPro" id="IPR036291">
    <property type="entry name" value="NAD(P)-bd_dom_sf"/>
</dbReference>
<evidence type="ECO:0000313" key="2">
    <source>
        <dbReference type="EMBL" id="ERG91228.1"/>
    </source>
</evidence>